<dbReference type="KEGG" id="cmic:caldi_16780"/>
<dbReference type="InterPro" id="IPR015421">
    <property type="entry name" value="PyrdxlP-dep_Trfase_major"/>
</dbReference>
<reference evidence="12" key="1">
    <citation type="submission" date="2022-03" db="EMBL/GenBank/DDBJ databases">
        <title>Complete genome sequence of Caldinitratiruptor microaerophilus.</title>
        <authorList>
            <person name="Mukaiyama R."/>
            <person name="Nishiyama T."/>
            <person name="Ueda K."/>
        </authorList>
    </citation>
    <scope>NUCLEOTIDE SEQUENCE</scope>
    <source>
        <strain evidence="12">JCM 16183</strain>
    </source>
</reference>
<accession>A0AA35G8M4</accession>
<evidence type="ECO:0000259" key="11">
    <source>
        <dbReference type="Pfam" id="PF00266"/>
    </source>
</evidence>
<dbReference type="InterPro" id="IPR016454">
    <property type="entry name" value="Cysteine_dSase"/>
</dbReference>
<gene>
    <name evidence="12" type="ORF">caldi_16780</name>
</gene>
<dbReference type="PROSITE" id="PS00595">
    <property type="entry name" value="AA_TRANSFER_CLASS_5"/>
    <property type="match status" value="1"/>
</dbReference>
<comment type="similarity">
    <text evidence="2">Belongs to the class-V pyridoxal-phosphate-dependent aminotransferase family. NifS/IscS subfamily.</text>
</comment>
<evidence type="ECO:0000256" key="7">
    <source>
        <dbReference type="ARBA" id="ARBA00023004"/>
    </source>
</evidence>
<evidence type="ECO:0000313" key="12">
    <source>
        <dbReference type="EMBL" id="BDG60588.1"/>
    </source>
</evidence>
<evidence type="ECO:0000256" key="10">
    <source>
        <dbReference type="RuleBase" id="RU004504"/>
    </source>
</evidence>
<dbReference type="EC" id="2.8.1.7" evidence="3"/>
<protein>
    <recommendedName>
        <fullName evidence="3">cysteine desulfurase</fullName>
        <ecNumber evidence="3">2.8.1.7</ecNumber>
    </recommendedName>
</protein>
<dbReference type="GO" id="GO:0046872">
    <property type="term" value="F:metal ion binding"/>
    <property type="evidence" value="ECO:0007669"/>
    <property type="project" value="UniProtKB-KW"/>
</dbReference>
<keyword evidence="5" id="KW-0479">Metal-binding</keyword>
<keyword evidence="7" id="KW-0408">Iron</keyword>
<dbReference type="Gene3D" id="3.40.640.10">
    <property type="entry name" value="Type I PLP-dependent aspartate aminotransferase-like (Major domain)"/>
    <property type="match status" value="1"/>
</dbReference>
<evidence type="ECO:0000256" key="6">
    <source>
        <dbReference type="ARBA" id="ARBA00022898"/>
    </source>
</evidence>
<evidence type="ECO:0000256" key="2">
    <source>
        <dbReference type="ARBA" id="ARBA00006490"/>
    </source>
</evidence>
<dbReference type="InterPro" id="IPR000192">
    <property type="entry name" value="Aminotrans_V_dom"/>
</dbReference>
<sequence length="392" mass="41875">MRKVYADHAATTRVHPAVAEVMARVLTEDFGNPSSVHGFGRTARKHVEWAREQVARLIGARPSEIFFTSGGTEADNWALRGAMEAARGRGRHLITTAIEHHAVLDCARQLEREGWEVTVLPVEPVTGFVRAEDLVSALRPDTVLVSVMLANNEIGTIQDIAGLVAAVKARRPDVVFHTDAVQAAGQIPVDVGALGVDLLSLSAHKIYGPKGVGALYVRKGVPFSPMLYGGGQERGHRPGTENAAGIAGFGKAAELARLELEARAEHARQLRDRFVAGVLERIPGTYVNGPDPATHAARRTPGNASLSFEGVEAETLLMRLDMEGIACSAGSACTAGSVEPSHVLKAIGLPRARAAGTLRFSFGQDNTQEDVDYMLEVLDRVVEAIRGIPVAE</sequence>
<dbReference type="EMBL" id="AP025628">
    <property type="protein sequence ID" value="BDG60588.1"/>
    <property type="molecule type" value="Genomic_DNA"/>
</dbReference>
<evidence type="ECO:0000256" key="8">
    <source>
        <dbReference type="ARBA" id="ARBA00023014"/>
    </source>
</evidence>
<dbReference type="RefSeq" id="WP_264844601.1">
    <property type="nucleotide sequence ID" value="NZ_AP025628.1"/>
</dbReference>
<dbReference type="AlphaFoldDB" id="A0AA35G8M4"/>
<dbReference type="PIRSF" id="PIRSF005572">
    <property type="entry name" value="NifS"/>
    <property type="match status" value="1"/>
</dbReference>
<dbReference type="NCBIfam" id="NF002806">
    <property type="entry name" value="PRK02948.1"/>
    <property type="match status" value="1"/>
</dbReference>
<feature type="domain" description="Aminotransferase class V" evidence="11">
    <location>
        <begin position="4"/>
        <end position="373"/>
    </location>
</feature>
<evidence type="ECO:0000256" key="5">
    <source>
        <dbReference type="ARBA" id="ARBA00022723"/>
    </source>
</evidence>
<evidence type="ECO:0000256" key="3">
    <source>
        <dbReference type="ARBA" id="ARBA00012239"/>
    </source>
</evidence>
<organism evidence="12 13">
    <name type="scientific">Caldinitratiruptor microaerophilus</name>
    <dbReference type="NCBI Taxonomy" id="671077"/>
    <lineage>
        <taxon>Bacteria</taxon>
        <taxon>Bacillati</taxon>
        <taxon>Bacillota</taxon>
        <taxon>Clostridia</taxon>
        <taxon>Eubacteriales</taxon>
        <taxon>Symbiobacteriaceae</taxon>
        <taxon>Caldinitratiruptor</taxon>
    </lineage>
</organism>
<evidence type="ECO:0000313" key="13">
    <source>
        <dbReference type="Proteomes" id="UP001163687"/>
    </source>
</evidence>
<dbReference type="PANTHER" id="PTHR11601:SF34">
    <property type="entry name" value="CYSTEINE DESULFURASE"/>
    <property type="match status" value="1"/>
</dbReference>
<dbReference type="FunFam" id="3.40.640.10:FF:000084">
    <property type="entry name" value="IscS-like cysteine desulfurase"/>
    <property type="match status" value="1"/>
</dbReference>
<dbReference type="InterPro" id="IPR015422">
    <property type="entry name" value="PyrdxlP-dep_Trfase_small"/>
</dbReference>
<dbReference type="Pfam" id="PF00266">
    <property type="entry name" value="Aminotran_5"/>
    <property type="match status" value="1"/>
</dbReference>
<dbReference type="SUPFAM" id="SSF53383">
    <property type="entry name" value="PLP-dependent transferases"/>
    <property type="match status" value="1"/>
</dbReference>
<dbReference type="GO" id="GO:0031071">
    <property type="term" value="F:cysteine desulfurase activity"/>
    <property type="evidence" value="ECO:0007669"/>
    <property type="project" value="UniProtKB-EC"/>
</dbReference>
<evidence type="ECO:0000256" key="4">
    <source>
        <dbReference type="ARBA" id="ARBA00022679"/>
    </source>
</evidence>
<keyword evidence="13" id="KW-1185">Reference proteome</keyword>
<dbReference type="InterPro" id="IPR020578">
    <property type="entry name" value="Aminotrans_V_PyrdxlP_BS"/>
</dbReference>
<dbReference type="GO" id="GO:0051536">
    <property type="term" value="F:iron-sulfur cluster binding"/>
    <property type="evidence" value="ECO:0007669"/>
    <property type="project" value="UniProtKB-KW"/>
</dbReference>
<keyword evidence="4" id="KW-0808">Transferase</keyword>
<keyword evidence="6" id="KW-0663">Pyridoxal phosphate</keyword>
<keyword evidence="8" id="KW-0411">Iron-sulfur</keyword>
<proteinExistence type="inferred from homology"/>
<dbReference type="Gene3D" id="3.90.1150.10">
    <property type="entry name" value="Aspartate Aminotransferase, domain 1"/>
    <property type="match status" value="1"/>
</dbReference>
<comment type="cofactor">
    <cofactor evidence="1 10">
        <name>pyridoxal 5'-phosphate</name>
        <dbReference type="ChEBI" id="CHEBI:597326"/>
    </cofactor>
</comment>
<dbReference type="Proteomes" id="UP001163687">
    <property type="component" value="Chromosome"/>
</dbReference>
<dbReference type="PANTHER" id="PTHR11601">
    <property type="entry name" value="CYSTEINE DESULFURYLASE FAMILY MEMBER"/>
    <property type="match status" value="1"/>
</dbReference>
<evidence type="ECO:0000256" key="1">
    <source>
        <dbReference type="ARBA" id="ARBA00001933"/>
    </source>
</evidence>
<comment type="catalytic activity">
    <reaction evidence="9">
        <text>(sulfur carrier)-H + L-cysteine = (sulfur carrier)-SH + L-alanine</text>
        <dbReference type="Rhea" id="RHEA:43892"/>
        <dbReference type="Rhea" id="RHEA-COMP:14737"/>
        <dbReference type="Rhea" id="RHEA-COMP:14739"/>
        <dbReference type="ChEBI" id="CHEBI:29917"/>
        <dbReference type="ChEBI" id="CHEBI:35235"/>
        <dbReference type="ChEBI" id="CHEBI:57972"/>
        <dbReference type="ChEBI" id="CHEBI:64428"/>
        <dbReference type="EC" id="2.8.1.7"/>
    </reaction>
</comment>
<dbReference type="InterPro" id="IPR015424">
    <property type="entry name" value="PyrdxlP-dep_Trfase"/>
</dbReference>
<evidence type="ECO:0000256" key="9">
    <source>
        <dbReference type="ARBA" id="ARBA00050776"/>
    </source>
</evidence>
<dbReference type="Gene3D" id="1.10.260.50">
    <property type="match status" value="1"/>
</dbReference>
<name>A0AA35G8M4_9FIRM</name>